<keyword evidence="2" id="KW-0963">Cytoplasm</keyword>
<gene>
    <name evidence="5" type="ORF">LSAA_7107</name>
</gene>
<evidence type="ECO:0000313" key="5">
    <source>
        <dbReference type="EMBL" id="CAF2884449.1"/>
    </source>
</evidence>
<sequence>MNSTKGGPGKIVSLASKAFDRFLAEERFDQILYHFQNVCKILELSPCPVKQFYNRLKENVVSTGAKNIFQLIDKKMQIPVYDGGYAAAGNTILVIGSGPVGLRTAIEAQLLGANVYVVEKRTSFTRNNVLHLWPFVIEDLKSLGAKVLYPKFCTGSMNHISIRRIQCILVKISLIIGINVMGGYEFSGLIDPTQETGWGVKVSPKNDFISNLKVDMLVGAEGKRVTIPGFKRKEFRGKLAIAITANFINNKTTAEAVVEEISGVAFVYKQDFFNNLYEELGIALENIVYYKGETHYFVMTTKKHSLLDRKVLKKDCKDPIELLSPKNVNKKFLLEYIRDACDYCTDYQLPNMQFELNHHNEPDVALFDFTSMFAASNSAYAAEKNNHQLLLGLVGDGLLEPFWPTGTGCARGFLGAFDLMWMFKREKSIFRLLPQTTPENVIKDFRNYTIDPTSRYPTFNRHLYQDFQMEHLYRSDSMENGNLERKFHPNFHTGRKRVVLRSLDNNMSDRNDLEEFQMIYNKAAESVQHPQRPKPKHQVRDAEQLEVKTLRNNTAKRQQEQNCLPTDPDLDEMLAELENDSDFLRMSENDQKSWLESLFFCDTKNIQRRTPSPVIQPKRKSLPKKKTSKPVQPPPIKKPSPPPPTAAAASSADSSGTGVNMKLCSLAQSFFNPSPSTPAQPKALSSAIKRPPPQQMKKEGISKSH</sequence>
<evidence type="ECO:0000256" key="1">
    <source>
        <dbReference type="ARBA" id="ARBA00004496"/>
    </source>
</evidence>
<dbReference type="PANTHER" id="PTHR23167">
    <property type="entry name" value="CALPONIN HOMOLOGY DOMAIN-CONTAINING PROTEIN DDB_G0272472-RELATED"/>
    <property type="match status" value="1"/>
</dbReference>
<organism evidence="5 6">
    <name type="scientific">Lepeophtheirus salmonis</name>
    <name type="common">Salmon louse</name>
    <name type="synonym">Caligus salmonis</name>
    <dbReference type="NCBI Taxonomy" id="72036"/>
    <lineage>
        <taxon>Eukaryota</taxon>
        <taxon>Metazoa</taxon>
        <taxon>Ecdysozoa</taxon>
        <taxon>Arthropoda</taxon>
        <taxon>Crustacea</taxon>
        <taxon>Multicrustacea</taxon>
        <taxon>Hexanauplia</taxon>
        <taxon>Copepoda</taxon>
        <taxon>Siphonostomatoida</taxon>
        <taxon>Caligidae</taxon>
        <taxon>Lepeophtheirus</taxon>
    </lineage>
</organism>
<evidence type="ECO:0000256" key="2">
    <source>
        <dbReference type="ARBA" id="ARBA00022490"/>
    </source>
</evidence>
<keyword evidence="6" id="KW-1185">Reference proteome</keyword>
<evidence type="ECO:0000313" key="6">
    <source>
        <dbReference type="Proteomes" id="UP000675881"/>
    </source>
</evidence>
<evidence type="ECO:0000256" key="3">
    <source>
        <dbReference type="SAM" id="MobiDB-lite"/>
    </source>
</evidence>
<keyword evidence="5" id="KW-0560">Oxidoreductase</keyword>
<dbReference type="EMBL" id="HG994582">
    <property type="protein sequence ID" value="CAF2884449.1"/>
    <property type="molecule type" value="Genomic_DNA"/>
</dbReference>
<dbReference type="Gene3D" id="3.50.50.60">
    <property type="entry name" value="FAD/NAD(P)-binding domain"/>
    <property type="match status" value="1"/>
</dbReference>
<feature type="compositionally biased region" description="Low complexity" evidence="3">
    <location>
        <begin position="646"/>
        <end position="655"/>
    </location>
</feature>
<dbReference type="Proteomes" id="UP000675881">
    <property type="component" value="Chromosome 3"/>
</dbReference>
<feature type="compositionally biased region" description="Basic and acidic residues" evidence="3">
    <location>
        <begin position="696"/>
        <end position="705"/>
    </location>
</feature>
<evidence type="ECO:0000259" key="4">
    <source>
        <dbReference type="Pfam" id="PF25413"/>
    </source>
</evidence>
<dbReference type="InterPro" id="IPR057494">
    <property type="entry name" value="Rossman_Mical"/>
</dbReference>
<name>A0A7R8CPA5_LEPSM</name>
<protein>
    <submittedName>
        <fullName evidence="5">MICAL</fullName>
        <ecNumber evidence="5">1.14.13.225</ecNumber>
    </submittedName>
</protein>
<dbReference type="AlphaFoldDB" id="A0A7R8CPA5"/>
<dbReference type="GO" id="GO:0120501">
    <property type="term" value="F:F-actin monooxygenase activity"/>
    <property type="evidence" value="ECO:0007669"/>
    <property type="project" value="UniProtKB-EC"/>
</dbReference>
<dbReference type="GO" id="GO:0005737">
    <property type="term" value="C:cytoplasm"/>
    <property type="evidence" value="ECO:0007669"/>
    <property type="project" value="UniProtKB-SubCell"/>
</dbReference>
<dbReference type="OrthoDB" id="20799at2759"/>
<feature type="domain" description="[F-actin]-monooxygenase MICAL1-3-like Rossman" evidence="4">
    <location>
        <begin position="239"/>
        <end position="368"/>
    </location>
</feature>
<feature type="region of interest" description="Disordered" evidence="3">
    <location>
        <begin position="609"/>
        <end position="705"/>
    </location>
</feature>
<feature type="compositionally biased region" description="Polar residues" evidence="3">
    <location>
        <begin position="666"/>
        <end position="679"/>
    </location>
</feature>
<dbReference type="Pfam" id="PF25413">
    <property type="entry name" value="Rossman_Mical"/>
    <property type="match status" value="1"/>
</dbReference>
<comment type="subcellular location">
    <subcellularLocation>
        <location evidence="1">Cytoplasm</location>
    </subcellularLocation>
</comment>
<reference evidence="5" key="1">
    <citation type="submission" date="2021-02" db="EMBL/GenBank/DDBJ databases">
        <authorList>
            <person name="Bekaert M."/>
        </authorList>
    </citation>
    <scope>NUCLEOTIDE SEQUENCE</scope>
    <source>
        <strain evidence="5">IoA-00</strain>
    </source>
</reference>
<feature type="compositionally biased region" description="Basic residues" evidence="3">
    <location>
        <begin position="617"/>
        <end position="628"/>
    </location>
</feature>
<dbReference type="EC" id="1.14.13.225" evidence="5"/>
<dbReference type="PANTHER" id="PTHR23167:SF54">
    <property type="entry name" value="[F-ACTIN]-MONOOXYGENASE MICAL"/>
    <property type="match status" value="1"/>
</dbReference>
<feature type="compositionally biased region" description="Pro residues" evidence="3">
    <location>
        <begin position="631"/>
        <end position="645"/>
    </location>
</feature>
<dbReference type="InterPro" id="IPR050540">
    <property type="entry name" value="F-actin_Monoox_Mical"/>
</dbReference>
<accession>A0A7R8CPA5</accession>
<proteinExistence type="predicted"/>
<dbReference type="InterPro" id="IPR036188">
    <property type="entry name" value="FAD/NAD-bd_sf"/>
</dbReference>
<dbReference type="SUPFAM" id="SSF51905">
    <property type="entry name" value="FAD/NAD(P)-binding domain"/>
    <property type="match status" value="2"/>
</dbReference>